<dbReference type="AlphaFoldDB" id="A0A8J5FPW0"/>
<evidence type="ECO:0000256" key="3">
    <source>
        <dbReference type="ARBA" id="ARBA00022692"/>
    </source>
</evidence>
<feature type="transmembrane region" description="Helical" evidence="6">
    <location>
        <begin position="249"/>
        <end position="267"/>
    </location>
</feature>
<dbReference type="InterPro" id="IPR005016">
    <property type="entry name" value="TDE1/TMS"/>
</dbReference>
<feature type="transmembrane region" description="Helical" evidence="6">
    <location>
        <begin position="158"/>
        <end position="178"/>
    </location>
</feature>
<keyword evidence="5 6" id="KW-0472">Membrane</keyword>
<dbReference type="Proteomes" id="UP000734854">
    <property type="component" value="Unassembled WGS sequence"/>
</dbReference>
<name>A0A8J5FPW0_ZINOF</name>
<comment type="subcellular location">
    <subcellularLocation>
        <location evidence="1">Membrane</location>
        <topology evidence="1">Multi-pass membrane protein</topology>
    </subcellularLocation>
</comment>
<protein>
    <recommendedName>
        <fullName evidence="9">Serine incorporator</fullName>
    </recommendedName>
</protein>
<comment type="similarity">
    <text evidence="2">Belongs to the TDE1 family.</text>
</comment>
<evidence type="ECO:0000256" key="5">
    <source>
        <dbReference type="ARBA" id="ARBA00023136"/>
    </source>
</evidence>
<feature type="transmembrane region" description="Helical" evidence="6">
    <location>
        <begin position="320"/>
        <end position="341"/>
    </location>
</feature>
<accession>A0A8J5FPW0</accession>
<feature type="transmembrane region" description="Helical" evidence="6">
    <location>
        <begin position="131"/>
        <end position="151"/>
    </location>
</feature>
<reference evidence="7 8" key="1">
    <citation type="submission" date="2020-08" db="EMBL/GenBank/DDBJ databases">
        <title>Plant Genome Project.</title>
        <authorList>
            <person name="Zhang R.-G."/>
        </authorList>
    </citation>
    <scope>NUCLEOTIDE SEQUENCE [LARGE SCALE GENOMIC DNA]</scope>
    <source>
        <tissue evidence="7">Rhizome</tissue>
    </source>
</reference>
<dbReference type="Pfam" id="PF03348">
    <property type="entry name" value="Serinc"/>
    <property type="match status" value="2"/>
</dbReference>
<organism evidence="7 8">
    <name type="scientific">Zingiber officinale</name>
    <name type="common">Ginger</name>
    <name type="synonym">Amomum zingiber</name>
    <dbReference type="NCBI Taxonomy" id="94328"/>
    <lineage>
        <taxon>Eukaryota</taxon>
        <taxon>Viridiplantae</taxon>
        <taxon>Streptophyta</taxon>
        <taxon>Embryophyta</taxon>
        <taxon>Tracheophyta</taxon>
        <taxon>Spermatophyta</taxon>
        <taxon>Magnoliopsida</taxon>
        <taxon>Liliopsida</taxon>
        <taxon>Zingiberales</taxon>
        <taxon>Zingiberaceae</taxon>
        <taxon>Zingiber</taxon>
    </lineage>
</organism>
<dbReference type="EMBL" id="JACMSC010000014">
    <property type="protein sequence ID" value="KAG6488366.1"/>
    <property type="molecule type" value="Genomic_DNA"/>
</dbReference>
<proteinExistence type="inferred from homology"/>
<evidence type="ECO:0000256" key="6">
    <source>
        <dbReference type="SAM" id="Phobius"/>
    </source>
</evidence>
<sequence>MTNMVMEDYTQSNENFNHSSKERFAELIENTCGRYCLGPNPSLARFIYALIFLVTCLLAWSIRDYGHNALSELERLKGCHGARDCLGAEGVLRISFGCFSFFFMMFLSTVGTKKLEDTRNNWHSEWWPVKIILWIGFMVIPFFIPSAFVQLYGKIAHFGAGAFLLIQLISVISFITWLNECCQSEKYYEQCQYQVMALSVMAFLASIVGITMMYIWYVPNVSCKLNLLFITLTLVLLQLMTLTSVRGGFLAPGLMGMYIVYLCWSAIRSIFFCMLRSFVIAVLAIVIATFSTGIDSKRLKEQFTYMFKKTGVESEDGVPYGYGFFHFVFAMGAMYFAMLFVSWNSQNTMPKWTIDVGWASTWVRIVNEWVATLVTSSLFRCFPCDDSMDAYCTPFLEEQKRGRSSGVEEGNFLISCTRFHGAHGPASQEMLSKHEIHFQISYI</sequence>
<feature type="transmembrane region" description="Helical" evidence="6">
    <location>
        <begin position="225"/>
        <end position="243"/>
    </location>
</feature>
<gene>
    <name evidence="7" type="ORF">ZIOFF_049609</name>
</gene>
<dbReference type="PANTHER" id="PTHR10383:SF63">
    <property type="entry name" value="OS01G0179800 PROTEIN"/>
    <property type="match status" value="1"/>
</dbReference>
<dbReference type="PANTHER" id="PTHR10383">
    <property type="entry name" value="SERINE INCORPORATOR"/>
    <property type="match status" value="1"/>
</dbReference>
<keyword evidence="8" id="KW-1185">Reference proteome</keyword>
<evidence type="ECO:0000256" key="1">
    <source>
        <dbReference type="ARBA" id="ARBA00004141"/>
    </source>
</evidence>
<feature type="transmembrane region" description="Helical" evidence="6">
    <location>
        <begin position="43"/>
        <end position="62"/>
    </location>
</feature>
<feature type="transmembrane region" description="Helical" evidence="6">
    <location>
        <begin position="198"/>
        <end position="218"/>
    </location>
</feature>
<feature type="transmembrane region" description="Helical" evidence="6">
    <location>
        <begin position="274"/>
        <end position="294"/>
    </location>
</feature>
<feature type="transmembrane region" description="Helical" evidence="6">
    <location>
        <begin position="91"/>
        <end position="111"/>
    </location>
</feature>
<evidence type="ECO:0008006" key="9">
    <source>
        <dbReference type="Google" id="ProtNLM"/>
    </source>
</evidence>
<evidence type="ECO:0000313" key="7">
    <source>
        <dbReference type="EMBL" id="KAG6488366.1"/>
    </source>
</evidence>
<evidence type="ECO:0000256" key="2">
    <source>
        <dbReference type="ARBA" id="ARBA00006665"/>
    </source>
</evidence>
<evidence type="ECO:0000313" key="8">
    <source>
        <dbReference type="Proteomes" id="UP000734854"/>
    </source>
</evidence>
<evidence type="ECO:0000256" key="4">
    <source>
        <dbReference type="ARBA" id="ARBA00022989"/>
    </source>
</evidence>
<dbReference type="GO" id="GO:0016020">
    <property type="term" value="C:membrane"/>
    <property type="evidence" value="ECO:0007669"/>
    <property type="project" value="UniProtKB-SubCell"/>
</dbReference>
<keyword evidence="3 6" id="KW-0812">Transmembrane</keyword>
<comment type="caution">
    <text evidence="7">The sequence shown here is derived from an EMBL/GenBank/DDBJ whole genome shotgun (WGS) entry which is preliminary data.</text>
</comment>
<keyword evidence="4 6" id="KW-1133">Transmembrane helix</keyword>